<evidence type="ECO:0000256" key="2">
    <source>
        <dbReference type="SAM" id="MobiDB-lite"/>
    </source>
</evidence>
<feature type="compositionally biased region" description="Basic and acidic residues" evidence="2">
    <location>
        <begin position="788"/>
        <end position="798"/>
    </location>
</feature>
<reference evidence="3 4" key="1">
    <citation type="journal article" date="2009" name="Science">
        <title>Green evolution and dynamic adaptations revealed by genomes of the marine picoeukaryotes Micromonas.</title>
        <authorList>
            <person name="Worden A.Z."/>
            <person name="Lee J.H."/>
            <person name="Mock T."/>
            <person name="Rouze P."/>
            <person name="Simmons M.P."/>
            <person name="Aerts A.L."/>
            <person name="Allen A.E."/>
            <person name="Cuvelier M.L."/>
            <person name="Derelle E."/>
            <person name="Everett M.V."/>
            <person name="Foulon E."/>
            <person name="Grimwood J."/>
            <person name="Gundlach H."/>
            <person name="Henrissat B."/>
            <person name="Napoli C."/>
            <person name="McDonald S.M."/>
            <person name="Parker M.S."/>
            <person name="Rombauts S."/>
            <person name="Salamov A."/>
            <person name="Von Dassow P."/>
            <person name="Badger J.H."/>
            <person name="Coutinho P.M."/>
            <person name="Demir E."/>
            <person name="Dubchak I."/>
            <person name="Gentemann C."/>
            <person name="Eikrem W."/>
            <person name="Gready J.E."/>
            <person name="John U."/>
            <person name="Lanier W."/>
            <person name="Lindquist E.A."/>
            <person name="Lucas S."/>
            <person name="Mayer K.F."/>
            <person name="Moreau H."/>
            <person name="Not F."/>
            <person name="Otillar R."/>
            <person name="Panaud O."/>
            <person name="Pangilinan J."/>
            <person name="Paulsen I."/>
            <person name="Piegu B."/>
            <person name="Poliakov A."/>
            <person name="Robbens S."/>
            <person name="Schmutz J."/>
            <person name="Toulza E."/>
            <person name="Wyss T."/>
            <person name="Zelensky A."/>
            <person name="Zhou K."/>
            <person name="Armbrust E.V."/>
            <person name="Bhattacharya D."/>
            <person name="Goodenough U.W."/>
            <person name="Van de Peer Y."/>
            <person name="Grigoriev I.V."/>
        </authorList>
    </citation>
    <scope>NUCLEOTIDE SEQUENCE [LARGE SCALE GENOMIC DNA]</scope>
    <source>
        <strain evidence="3 4">CCMP1545</strain>
    </source>
</reference>
<feature type="region of interest" description="Disordered" evidence="2">
    <location>
        <begin position="676"/>
        <end position="887"/>
    </location>
</feature>
<feature type="compositionally biased region" description="Polar residues" evidence="2">
    <location>
        <begin position="324"/>
        <end position="336"/>
    </location>
</feature>
<dbReference type="GeneID" id="9683911"/>
<proteinExistence type="predicted"/>
<evidence type="ECO:0000313" key="3">
    <source>
        <dbReference type="EMBL" id="EEH56927.1"/>
    </source>
</evidence>
<evidence type="ECO:0000313" key="4">
    <source>
        <dbReference type="Proteomes" id="UP000001876"/>
    </source>
</evidence>
<feature type="compositionally biased region" description="Low complexity" evidence="2">
    <location>
        <begin position="684"/>
        <end position="706"/>
    </location>
</feature>
<dbReference type="KEGG" id="mpp:MICPUCDRAFT_58036"/>
<dbReference type="Proteomes" id="UP000001876">
    <property type="component" value="Unassembled WGS sequence"/>
</dbReference>
<keyword evidence="4" id="KW-1185">Reference proteome</keyword>
<protein>
    <submittedName>
        <fullName evidence="3">Predicted protein</fullName>
    </submittedName>
</protein>
<keyword evidence="1" id="KW-0175">Coiled coil</keyword>
<feature type="compositionally biased region" description="Basic and acidic residues" evidence="2">
    <location>
        <begin position="745"/>
        <end position="758"/>
    </location>
</feature>
<gene>
    <name evidence="3" type="ORF">MICPUCDRAFT_58036</name>
</gene>
<feature type="compositionally biased region" description="Low complexity" evidence="2">
    <location>
        <begin position="760"/>
        <end position="771"/>
    </location>
</feature>
<feature type="coiled-coil region" evidence="1">
    <location>
        <begin position="184"/>
        <end position="265"/>
    </location>
</feature>
<feature type="region of interest" description="Disordered" evidence="2">
    <location>
        <begin position="281"/>
        <end position="348"/>
    </location>
</feature>
<dbReference type="RefSeq" id="XP_003058472.1">
    <property type="nucleotide sequence ID" value="XM_003058426.1"/>
</dbReference>
<evidence type="ECO:0000256" key="1">
    <source>
        <dbReference type="SAM" id="Coils"/>
    </source>
</evidence>
<dbReference type="EMBL" id="GG663739">
    <property type="protein sequence ID" value="EEH56927.1"/>
    <property type="molecule type" value="Genomic_DNA"/>
</dbReference>
<accession>C1MTE0</accession>
<name>C1MTE0_MICPC</name>
<dbReference type="AlphaFoldDB" id="C1MTE0"/>
<feature type="compositionally biased region" description="Acidic residues" evidence="2">
    <location>
        <begin position="282"/>
        <end position="299"/>
    </location>
</feature>
<feature type="compositionally biased region" description="Basic and acidic residues" evidence="2">
    <location>
        <begin position="818"/>
        <end position="832"/>
    </location>
</feature>
<feature type="compositionally biased region" description="Pro residues" evidence="2">
    <location>
        <begin position="707"/>
        <end position="716"/>
    </location>
</feature>
<sequence>MGNCCSAIKARLARVRVRAACLQRAKEIRKEFGAPELPPDVKDAIQRGKEIELEVNKIRKQMEKYGKQNTTVKIRLNRYSERLAKRQKATPTVAQVKLDAVANRCNAITLFAGEYLLAVDGDFTRQLEDAERVCKDYAKRRDVVRVAQAKLADELKKRGQYEKMLDKANRAETEIELKAKSAPVDQTEEERQKMTARKAELMQTTEEYRVKVENAEKDVALAEEELSVVSTECVDALGPMKDAVNACLKAAVKRINADVARLTRKTTKACREGIFEALDTLSFDDDDDDDDDGSDDETSPSDVNADGDGGEDADVVKRDPPTPSSVAPTETATETDSPAARIAPAEKKKKAALARLSSRKTGVKAKNWMSSTFSGFNVKVKTRATLHNSKVKMAKLRGVDLAGFFDALEPLSRGHREDVKTIQKVVFRLKDYACKDSPSGPVPATKRISKMRDALNALKEMGAAGDDVCEDFSSMATIAAARDKTLETLGAECVPALEALADRAEKIVLDFYDVRALALDLAVVEHDLHKAKTAEVKPEKANQEDGLKREKKIQDLTAAAEKIRAELGTAMTALAPIMKGDDDEIFPEDACEPHNLDAGGVADAFGFLNNTGVVATLANVLDDKFLQVFPSVFGDAYTTDAAAAETAKAKRAAHVEAVAANVQAIRADAVAVRKASTLKRQKSNADADADAGAGAEENDANANATDPSPPVTPPATSPAAKEAAAKLKAAEEEALAAEAEAAAIAKKEEEEAERKEAEETWAAAEAAAAAELEAKNKAEAEAAAAMKAAEEKKQKAEEEAAAAKAAKAEAEAQAAKIAEADAAKEAEAETARVTRAQAKAKAEEEAKAEAKAEAASEAAPESPPAPAPVTKSTSKTIPKPRTSEEAS</sequence>
<dbReference type="STRING" id="564608.C1MTE0"/>
<feature type="compositionally biased region" description="Basic and acidic residues" evidence="2">
    <location>
        <begin position="840"/>
        <end position="854"/>
    </location>
</feature>
<organism evidence="4">
    <name type="scientific">Micromonas pusilla (strain CCMP1545)</name>
    <name type="common">Picoplanktonic green alga</name>
    <dbReference type="NCBI Taxonomy" id="564608"/>
    <lineage>
        <taxon>Eukaryota</taxon>
        <taxon>Viridiplantae</taxon>
        <taxon>Chlorophyta</taxon>
        <taxon>Mamiellophyceae</taxon>
        <taxon>Mamiellales</taxon>
        <taxon>Mamiellaceae</taxon>
        <taxon>Micromonas</taxon>
    </lineage>
</organism>